<protein>
    <submittedName>
        <fullName evidence="1">TIGR04255 family protein</fullName>
    </submittedName>
</protein>
<comment type="caution">
    <text evidence="1">The sequence shown here is derived from an EMBL/GenBank/DDBJ whole genome shotgun (WGS) entry which is preliminary data.</text>
</comment>
<reference evidence="1 2" key="1">
    <citation type="submission" date="2021-04" db="EMBL/GenBank/DDBJ databases">
        <authorList>
            <person name="Ivanova A."/>
        </authorList>
    </citation>
    <scope>NUCLEOTIDE SEQUENCE [LARGE SCALE GENOMIC DNA]</scope>
    <source>
        <strain evidence="1 2">G18</strain>
    </source>
</reference>
<dbReference type="InterPro" id="IPR026349">
    <property type="entry name" value="CHP04255"/>
</dbReference>
<accession>A0ABS5BRK5</accession>
<dbReference type="Proteomes" id="UP000676565">
    <property type="component" value="Unassembled WGS sequence"/>
</dbReference>
<name>A0ABS5BRK5_9BACT</name>
<organism evidence="1 2">
    <name type="scientific">Gemmata palustris</name>
    <dbReference type="NCBI Taxonomy" id="2822762"/>
    <lineage>
        <taxon>Bacteria</taxon>
        <taxon>Pseudomonadati</taxon>
        <taxon>Planctomycetota</taxon>
        <taxon>Planctomycetia</taxon>
        <taxon>Gemmatales</taxon>
        <taxon>Gemmataceae</taxon>
        <taxon>Gemmata</taxon>
    </lineage>
</organism>
<evidence type="ECO:0000313" key="2">
    <source>
        <dbReference type="Proteomes" id="UP000676565"/>
    </source>
</evidence>
<proteinExistence type="predicted"/>
<keyword evidence="2" id="KW-1185">Reference proteome</keyword>
<dbReference type="NCBIfam" id="TIGR04255">
    <property type="entry name" value="sporadTIGR04255"/>
    <property type="match status" value="1"/>
</dbReference>
<dbReference type="RefSeq" id="WP_210654396.1">
    <property type="nucleotide sequence ID" value="NZ_JAGKQQ010000001.1"/>
</dbReference>
<gene>
    <name evidence="1" type="ORF">J8F10_13850</name>
</gene>
<dbReference type="EMBL" id="JAGKQQ010000001">
    <property type="protein sequence ID" value="MBP3956364.1"/>
    <property type="molecule type" value="Genomic_DNA"/>
</dbReference>
<evidence type="ECO:0000313" key="1">
    <source>
        <dbReference type="EMBL" id="MBP3956364.1"/>
    </source>
</evidence>
<sequence>MKLNKPPIVEMWVEFLFDPNPSESVEPKFEFLGQFTNQYPKLEILHEDTLEFQQFSPKQLPKVVGRKVEIRHLRASDEKATRWIHVTHNRLVCNFLRLGEGYPGFRALSEDAIAKLKSYVERCQPLKIRQAAIHYVDVIEIPLPENRAIQLADYFTLGLDLPVDPFGDQLSYLLRTAVRPADGTGALEIQLQSESLAPDGKRLRFRMDWHKSCPYDGEIDPDRILADLKRAHESIIRCFRSAFTETTWKLFDPED</sequence>